<keyword evidence="4" id="KW-0808">Transferase</keyword>
<dbReference type="PANTHER" id="PTHR24421">
    <property type="entry name" value="NITRATE/NITRITE SENSOR PROTEIN NARX-RELATED"/>
    <property type="match status" value="1"/>
</dbReference>
<evidence type="ECO:0000256" key="4">
    <source>
        <dbReference type="ARBA" id="ARBA00022679"/>
    </source>
</evidence>
<accession>A0A8J2ZUA3</accession>
<evidence type="ECO:0000256" key="7">
    <source>
        <dbReference type="ARBA" id="ARBA00022840"/>
    </source>
</evidence>
<reference evidence="12" key="1">
    <citation type="journal article" date="2014" name="Int. J. Syst. Evol. Microbiol.">
        <title>Complete genome sequence of Corynebacterium casei LMG S-19264T (=DSM 44701T), isolated from a smear-ripened cheese.</title>
        <authorList>
            <consortium name="US DOE Joint Genome Institute (JGI-PGF)"/>
            <person name="Walter F."/>
            <person name="Albersmeier A."/>
            <person name="Kalinowski J."/>
            <person name="Ruckert C."/>
        </authorList>
    </citation>
    <scope>NUCLEOTIDE SEQUENCE</scope>
    <source>
        <strain evidence="12">CGMCC 1.12777</strain>
    </source>
</reference>
<dbReference type="Gene3D" id="1.20.5.1930">
    <property type="match status" value="1"/>
</dbReference>
<keyword evidence="6 12" id="KW-0418">Kinase</keyword>
<feature type="coiled-coil region" evidence="9">
    <location>
        <begin position="138"/>
        <end position="165"/>
    </location>
</feature>
<reference evidence="12" key="2">
    <citation type="submission" date="2020-09" db="EMBL/GenBank/DDBJ databases">
        <authorList>
            <person name="Sun Q."/>
            <person name="Zhou Y."/>
        </authorList>
    </citation>
    <scope>NUCLEOTIDE SEQUENCE</scope>
    <source>
        <strain evidence="12">CGMCC 1.12777</strain>
    </source>
</reference>
<evidence type="ECO:0000256" key="3">
    <source>
        <dbReference type="ARBA" id="ARBA00022553"/>
    </source>
</evidence>
<dbReference type="Pfam" id="PF07730">
    <property type="entry name" value="HisKA_3"/>
    <property type="match status" value="1"/>
</dbReference>
<feature type="domain" description="Signal transduction histidine kinase subgroup 3 dimerisation and phosphoacceptor" evidence="11">
    <location>
        <begin position="177"/>
        <end position="243"/>
    </location>
</feature>
<keyword evidence="10" id="KW-0472">Membrane</keyword>
<dbReference type="InterPro" id="IPR050482">
    <property type="entry name" value="Sensor_HK_TwoCompSys"/>
</dbReference>
<feature type="transmembrane region" description="Helical" evidence="10">
    <location>
        <begin position="33"/>
        <end position="49"/>
    </location>
</feature>
<dbReference type="EMBL" id="BMFV01000006">
    <property type="protein sequence ID" value="GGH78419.1"/>
    <property type="molecule type" value="Genomic_DNA"/>
</dbReference>
<keyword evidence="8" id="KW-0902">Two-component regulatory system</keyword>
<evidence type="ECO:0000256" key="9">
    <source>
        <dbReference type="SAM" id="Coils"/>
    </source>
</evidence>
<feature type="transmembrane region" description="Helical" evidence="10">
    <location>
        <begin position="56"/>
        <end position="82"/>
    </location>
</feature>
<dbReference type="GO" id="GO:0016020">
    <property type="term" value="C:membrane"/>
    <property type="evidence" value="ECO:0007669"/>
    <property type="project" value="InterPro"/>
</dbReference>
<evidence type="ECO:0000313" key="13">
    <source>
        <dbReference type="Proteomes" id="UP000656813"/>
    </source>
</evidence>
<dbReference type="GO" id="GO:0005524">
    <property type="term" value="F:ATP binding"/>
    <property type="evidence" value="ECO:0007669"/>
    <property type="project" value="UniProtKB-KW"/>
</dbReference>
<keyword evidence="9" id="KW-0175">Coiled coil</keyword>
<keyword evidence="10" id="KW-1133">Transmembrane helix</keyword>
<dbReference type="InterPro" id="IPR036890">
    <property type="entry name" value="HATPase_C_sf"/>
</dbReference>
<dbReference type="PANTHER" id="PTHR24421:SF10">
    <property type="entry name" value="NITRATE_NITRITE SENSOR PROTEIN NARQ"/>
    <property type="match status" value="1"/>
</dbReference>
<comment type="caution">
    <text evidence="12">The sequence shown here is derived from an EMBL/GenBank/DDBJ whole genome shotgun (WGS) entry which is preliminary data.</text>
</comment>
<protein>
    <recommendedName>
        <fullName evidence="2">histidine kinase</fullName>
        <ecNumber evidence="2">2.7.13.3</ecNumber>
    </recommendedName>
</protein>
<comment type="catalytic activity">
    <reaction evidence="1">
        <text>ATP + protein L-histidine = ADP + protein N-phospho-L-histidine.</text>
        <dbReference type="EC" id="2.7.13.3"/>
    </reaction>
</comment>
<dbReference type="SUPFAM" id="SSF55874">
    <property type="entry name" value="ATPase domain of HSP90 chaperone/DNA topoisomerase II/histidine kinase"/>
    <property type="match status" value="1"/>
</dbReference>
<dbReference type="Gene3D" id="3.30.565.10">
    <property type="entry name" value="Histidine kinase-like ATPase, C-terminal domain"/>
    <property type="match status" value="1"/>
</dbReference>
<evidence type="ECO:0000256" key="5">
    <source>
        <dbReference type="ARBA" id="ARBA00022741"/>
    </source>
</evidence>
<dbReference type="AlphaFoldDB" id="A0A8J2ZUA3"/>
<sequence length="368" mass="42255">MDFWIIMTKLILLLYLAITYTQSQNEELAWSIFSLLIYFCLNILIYIVKNKKVKNFILLLSLLFILGMQKEIYPSLIFLLPIGLFEFLSYDKRKGWIALLISFLPEFIISERMQIQYGFVTLVSFLVFQMASLYSERITSYIAKLDKLRKDMQRLSKNLNENQAYIKQQEYTSKLEERNRLSQEIHDSIGHSMTGALIQMEAAKSIMESHPEKAAELLQNAINISKEGIESIRKTLKNMKPQTEQLGINRLRLLIDEFSSKHNILAPFTYKGNMDKITPIQWKVILENTGECLTNILKYANATRVSIDIQVLNKFIRLEIKDNGGGVEKVKKGLGIIGMEERTAAINGTIIVDGSNGFSVTTLLPLMM</sequence>
<proteinExistence type="predicted"/>
<evidence type="ECO:0000256" key="6">
    <source>
        <dbReference type="ARBA" id="ARBA00022777"/>
    </source>
</evidence>
<keyword evidence="5" id="KW-0547">Nucleotide-binding</keyword>
<name>A0A8J2ZUA3_9BACL</name>
<gene>
    <name evidence="12" type="ORF">GCM10007096_11810</name>
</gene>
<keyword evidence="3" id="KW-0597">Phosphoprotein</keyword>
<organism evidence="12 13">
    <name type="scientific">Pullulanibacillus pueri</name>
    <dbReference type="NCBI Taxonomy" id="1437324"/>
    <lineage>
        <taxon>Bacteria</taxon>
        <taxon>Bacillati</taxon>
        <taxon>Bacillota</taxon>
        <taxon>Bacilli</taxon>
        <taxon>Bacillales</taxon>
        <taxon>Sporolactobacillaceae</taxon>
        <taxon>Pullulanibacillus</taxon>
    </lineage>
</organism>
<dbReference type="EC" id="2.7.13.3" evidence="2"/>
<dbReference type="GO" id="GO:0046983">
    <property type="term" value="F:protein dimerization activity"/>
    <property type="evidence" value="ECO:0007669"/>
    <property type="project" value="InterPro"/>
</dbReference>
<keyword evidence="10" id="KW-0812">Transmembrane</keyword>
<keyword evidence="7" id="KW-0067">ATP-binding</keyword>
<evidence type="ECO:0000256" key="8">
    <source>
        <dbReference type="ARBA" id="ARBA00023012"/>
    </source>
</evidence>
<evidence type="ECO:0000256" key="2">
    <source>
        <dbReference type="ARBA" id="ARBA00012438"/>
    </source>
</evidence>
<evidence type="ECO:0000313" key="12">
    <source>
        <dbReference type="EMBL" id="GGH78419.1"/>
    </source>
</evidence>
<dbReference type="RefSeq" id="WP_188496469.1">
    <property type="nucleotide sequence ID" value="NZ_BMFV01000006.1"/>
</dbReference>
<evidence type="ECO:0000256" key="10">
    <source>
        <dbReference type="SAM" id="Phobius"/>
    </source>
</evidence>
<evidence type="ECO:0000256" key="1">
    <source>
        <dbReference type="ARBA" id="ARBA00000085"/>
    </source>
</evidence>
<dbReference type="GO" id="GO:0000155">
    <property type="term" value="F:phosphorelay sensor kinase activity"/>
    <property type="evidence" value="ECO:0007669"/>
    <property type="project" value="InterPro"/>
</dbReference>
<dbReference type="Proteomes" id="UP000656813">
    <property type="component" value="Unassembled WGS sequence"/>
</dbReference>
<evidence type="ECO:0000259" key="11">
    <source>
        <dbReference type="Pfam" id="PF07730"/>
    </source>
</evidence>
<dbReference type="InterPro" id="IPR011712">
    <property type="entry name" value="Sig_transdc_His_kin_sub3_dim/P"/>
</dbReference>
<dbReference type="CDD" id="cd16917">
    <property type="entry name" value="HATPase_UhpB-NarQ-NarX-like"/>
    <property type="match status" value="1"/>
</dbReference>
<keyword evidence="13" id="KW-1185">Reference proteome</keyword>